<dbReference type="GO" id="GO:0008982">
    <property type="term" value="F:protein-N(PI)-phosphohistidine-sugar phosphotransferase activity"/>
    <property type="evidence" value="ECO:0007669"/>
    <property type="project" value="InterPro"/>
</dbReference>
<gene>
    <name evidence="10" type="ORF">SAMN06295960_4741</name>
</gene>
<evidence type="ECO:0000256" key="3">
    <source>
        <dbReference type="ARBA" id="ARBA00022475"/>
    </source>
</evidence>
<feature type="domain" description="PTS EIIC type-3" evidence="9">
    <location>
        <begin position="54"/>
        <end position="441"/>
    </location>
</feature>
<keyword evidence="6 8" id="KW-1133">Transmembrane helix</keyword>
<dbReference type="GO" id="GO:1902815">
    <property type="term" value="P:N,N'-diacetylchitobiose import"/>
    <property type="evidence" value="ECO:0007669"/>
    <property type="project" value="TreeGrafter"/>
</dbReference>
<dbReference type="GO" id="GO:0005886">
    <property type="term" value="C:plasma membrane"/>
    <property type="evidence" value="ECO:0007669"/>
    <property type="project" value="UniProtKB-SubCell"/>
</dbReference>
<evidence type="ECO:0000256" key="8">
    <source>
        <dbReference type="SAM" id="Phobius"/>
    </source>
</evidence>
<reference evidence="10 11" key="1">
    <citation type="submission" date="2017-04" db="EMBL/GenBank/DDBJ databases">
        <authorList>
            <person name="Afonso C.L."/>
            <person name="Miller P.J."/>
            <person name="Scott M.A."/>
            <person name="Spackman E."/>
            <person name="Goraichik I."/>
            <person name="Dimitrov K.M."/>
            <person name="Suarez D.L."/>
            <person name="Swayne D.E."/>
        </authorList>
    </citation>
    <scope>NUCLEOTIDE SEQUENCE [LARGE SCALE GENOMIC DNA]</scope>
    <source>
        <strain evidence="10 11">11</strain>
    </source>
</reference>
<feature type="transmembrane region" description="Helical" evidence="8">
    <location>
        <begin position="257"/>
        <end position="276"/>
    </location>
</feature>
<evidence type="ECO:0000259" key="9">
    <source>
        <dbReference type="PROSITE" id="PS51105"/>
    </source>
</evidence>
<sequence length="462" mass="51617">MLHMLSPSGEREQETALIATKNNKKALPNSIYTKVTADENDNARGNEHGPSHEMDDGKICATLRDVYKQRMGIFHTGSHYGYPTYDFIGSIITLISILKDFIPGMPDLTPITTFSFGLLGMFIAFLTPYTVMQKKGRDKIKLIAGATGLSLFLMLLKPVLNEDGTITFILERFGPSGMITALLVGIVVAVVLNVFNNFSLFKKDSSLPEFIIDWFDFLVPIAIILTMGWVLVYQLHFDIFELIVSVFEPINTVGQSLWGFLLFNLIGVVLYSFGVSPWVMMPIWYAIWIPAIEQNAALVAQGLEPVNINTFETFFSGWLGVGGLGATLPLVVWFLFARSKKLKSIGRATIVPSLFNINEPVIYGAPIAFKPILMVPMWINGIITPIIVYFALDMGFAEIPSKVFQLWYTPIGISTYIMSGLNGVILLALVLAIIFAVWYPFYKIYDAQELKKEQEEAELQQS</sequence>
<keyword evidence="4" id="KW-0762">Sugar transport</keyword>
<name>A0A1X7LYS6_9BACL</name>
<dbReference type="AlphaFoldDB" id="A0A1X7LYS6"/>
<dbReference type="PANTHER" id="PTHR33989:SF4">
    <property type="entry name" value="PTS SYSTEM N,N'-DIACETYLCHITOBIOSE-SPECIFIC EIIC COMPONENT"/>
    <property type="match status" value="1"/>
</dbReference>
<keyword evidence="2" id="KW-0813">Transport</keyword>
<protein>
    <submittedName>
        <fullName evidence="10">PTS system, cellobiose-specific IIC component</fullName>
    </submittedName>
</protein>
<feature type="transmembrane region" description="Helical" evidence="8">
    <location>
        <begin position="110"/>
        <end position="130"/>
    </location>
</feature>
<organism evidence="10 11">
    <name type="scientific">Paenibacillus aquistagni</name>
    <dbReference type="NCBI Taxonomy" id="1852522"/>
    <lineage>
        <taxon>Bacteria</taxon>
        <taxon>Bacillati</taxon>
        <taxon>Bacillota</taxon>
        <taxon>Bacilli</taxon>
        <taxon>Bacillales</taxon>
        <taxon>Paenibacillaceae</taxon>
        <taxon>Paenibacillus</taxon>
    </lineage>
</organism>
<dbReference type="PANTHER" id="PTHR33989">
    <property type="match status" value="1"/>
</dbReference>
<evidence type="ECO:0000313" key="10">
    <source>
        <dbReference type="EMBL" id="SMG58617.1"/>
    </source>
</evidence>
<keyword evidence="3" id="KW-1003">Cell membrane</keyword>
<evidence type="ECO:0000256" key="6">
    <source>
        <dbReference type="ARBA" id="ARBA00022989"/>
    </source>
</evidence>
<feature type="transmembrane region" description="Helical" evidence="8">
    <location>
        <begin position="172"/>
        <end position="195"/>
    </location>
</feature>
<accession>A0A1X7LYS6</accession>
<dbReference type="InterPro" id="IPR004501">
    <property type="entry name" value="PTS_EIIC_3"/>
</dbReference>
<comment type="subcellular location">
    <subcellularLocation>
        <location evidence="1">Cell membrane</location>
        <topology evidence="1">Multi-pass membrane protein</topology>
    </subcellularLocation>
</comment>
<keyword evidence="5 8" id="KW-0812">Transmembrane</keyword>
<dbReference type="Proteomes" id="UP000193834">
    <property type="component" value="Unassembled WGS sequence"/>
</dbReference>
<dbReference type="Pfam" id="PF02378">
    <property type="entry name" value="PTS_EIIC"/>
    <property type="match status" value="1"/>
</dbReference>
<dbReference type="EMBL" id="FXAZ01000010">
    <property type="protein sequence ID" value="SMG58617.1"/>
    <property type="molecule type" value="Genomic_DNA"/>
</dbReference>
<dbReference type="InterPro" id="IPR003352">
    <property type="entry name" value="PTS_EIIC"/>
</dbReference>
<proteinExistence type="predicted"/>
<feature type="transmembrane region" description="Helical" evidence="8">
    <location>
        <begin position="80"/>
        <end position="98"/>
    </location>
</feature>
<feature type="transmembrane region" description="Helical" evidence="8">
    <location>
        <begin position="142"/>
        <end position="160"/>
    </location>
</feature>
<dbReference type="GO" id="GO:0009401">
    <property type="term" value="P:phosphoenolpyruvate-dependent sugar phosphotransferase system"/>
    <property type="evidence" value="ECO:0007669"/>
    <property type="project" value="InterPro"/>
</dbReference>
<evidence type="ECO:0000256" key="1">
    <source>
        <dbReference type="ARBA" id="ARBA00004651"/>
    </source>
</evidence>
<evidence type="ECO:0000256" key="5">
    <source>
        <dbReference type="ARBA" id="ARBA00022692"/>
    </source>
</evidence>
<feature type="transmembrane region" description="Helical" evidence="8">
    <location>
        <begin position="315"/>
        <end position="337"/>
    </location>
</feature>
<feature type="transmembrane region" description="Helical" evidence="8">
    <location>
        <begin position="215"/>
        <end position="237"/>
    </location>
</feature>
<evidence type="ECO:0000256" key="4">
    <source>
        <dbReference type="ARBA" id="ARBA00022597"/>
    </source>
</evidence>
<evidence type="ECO:0000313" key="11">
    <source>
        <dbReference type="Proteomes" id="UP000193834"/>
    </source>
</evidence>
<feature type="transmembrane region" description="Helical" evidence="8">
    <location>
        <begin position="416"/>
        <end position="442"/>
    </location>
</feature>
<dbReference type="STRING" id="1852522.SAMN06295960_4741"/>
<feature type="transmembrane region" description="Helical" evidence="8">
    <location>
        <begin position="377"/>
        <end position="396"/>
    </location>
</feature>
<dbReference type="PROSITE" id="PS51105">
    <property type="entry name" value="PTS_EIIC_TYPE_3"/>
    <property type="match status" value="1"/>
</dbReference>
<keyword evidence="11" id="KW-1185">Reference proteome</keyword>
<keyword evidence="7 8" id="KW-0472">Membrane</keyword>
<evidence type="ECO:0000256" key="7">
    <source>
        <dbReference type="ARBA" id="ARBA00023136"/>
    </source>
</evidence>
<evidence type="ECO:0000256" key="2">
    <source>
        <dbReference type="ARBA" id="ARBA00022448"/>
    </source>
</evidence>
<dbReference type="InterPro" id="IPR051088">
    <property type="entry name" value="PTS_Sugar-EIIC/EIIB"/>
</dbReference>